<evidence type="ECO:0000256" key="1">
    <source>
        <dbReference type="ARBA" id="ARBA00004123"/>
    </source>
</evidence>
<evidence type="ECO:0000256" key="7">
    <source>
        <dbReference type="SAM" id="MobiDB-lite"/>
    </source>
</evidence>
<dbReference type="InterPro" id="IPR044808">
    <property type="entry name" value="ERF_plant"/>
</dbReference>
<evidence type="ECO:0000256" key="2">
    <source>
        <dbReference type="ARBA" id="ARBA00023015"/>
    </source>
</evidence>
<keyword evidence="2" id="KW-0805">Transcription regulation</keyword>
<dbReference type="SUPFAM" id="SSF54171">
    <property type="entry name" value="DNA-binding domain"/>
    <property type="match status" value="1"/>
</dbReference>
<name>A0A7J6FN39_CANSA</name>
<dbReference type="InterPro" id="IPR001471">
    <property type="entry name" value="AP2/ERF_dom"/>
</dbReference>
<protein>
    <recommendedName>
        <fullName evidence="8">AP2/ERF domain-containing protein</fullName>
    </recommendedName>
</protein>
<dbReference type="CDD" id="cd00018">
    <property type="entry name" value="AP2"/>
    <property type="match status" value="1"/>
</dbReference>
<dbReference type="PROSITE" id="PS51032">
    <property type="entry name" value="AP2_ERF"/>
    <property type="match status" value="1"/>
</dbReference>
<evidence type="ECO:0000256" key="5">
    <source>
        <dbReference type="ARBA" id="ARBA00023242"/>
    </source>
</evidence>
<dbReference type="GO" id="GO:0003700">
    <property type="term" value="F:DNA-binding transcription factor activity"/>
    <property type="evidence" value="ECO:0007669"/>
    <property type="project" value="InterPro"/>
</dbReference>
<accession>A0A7J6FN39</accession>
<dbReference type="Gene3D" id="3.30.730.10">
    <property type="entry name" value="AP2/ERF domain"/>
    <property type="match status" value="1"/>
</dbReference>
<evidence type="ECO:0000313" key="9">
    <source>
        <dbReference type="EMBL" id="KAF4372048.1"/>
    </source>
</evidence>
<dbReference type="EMBL" id="JAATIP010000106">
    <property type="protein sequence ID" value="KAF4372048.1"/>
    <property type="molecule type" value="Genomic_DNA"/>
</dbReference>
<organism evidence="9 10">
    <name type="scientific">Cannabis sativa</name>
    <name type="common">Hemp</name>
    <name type="synonym">Marijuana</name>
    <dbReference type="NCBI Taxonomy" id="3483"/>
    <lineage>
        <taxon>Eukaryota</taxon>
        <taxon>Viridiplantae</taxon>
        <taxon>Streptophyta</taxon>
        <taxon>Embryophyta</taxon>
        <taxon>Tracheophyta</taxon>
        <taxon>Spermatophyta</taxon>
        <taxon>Magnoliopsida</taxon>
        <taxon>eudicotyledons</taxon>
        <taxon>Gunneridae</taxon>
        <taxon>Pentapetalae</taxon>
        <taxon>rosids</taxon>
        <taxon>fabids</taxon>
        <taxon>Rosales</taxon>
        <taxon>Cannabaceae</taxon>
        <taxon>Cannabis</taxon>
    </lineage>
</organism>
<sequence>MIEAMVGEFNNPQLLYPNFSSSSSSSSSTSTSTSTITTDLMSPCLTDQWGDLPLQVNDSEDMIVYNSLRDAVSFGWSPSDHYLTAAASVVKSEPYDYQYIYSFNQSSQLAGPPITAAECSLIPNNINQPRNFQINGQDQIFDKYSGIIAPNVLLNIQNNDNFNSEENKCRNNNIIGSNRKSSVARGRHYRGVRQRPWGKFAAEIRDPARNGARVWLGTYETSEEAALAYDRAAFKMRGSKALLNFPHRISSGEPPPVRITGKRRESETTTTTGSGGGSPKKMKVVRNSAENNDVASKKEFDTFEIGPTTSFLPLGEELLVS</sequence>
<keyword evidence="5" id="KW-0539">Nucleus</keyword>
<comment type="similarity">
    <text evidence="6">Belongs to the AP2/ERF transcription factor family. ERF subfamily.</text>
</comment>
<comment type="caution">
    <text evidence="9">The sequence shown here is derived from an EMBL/GenBank/DDBJ whole genome shotgun (WGS) entry which is preliminary data.</text>
</comment>
<dbReference type="InterPro" id="IPR036955">
    <property type="entry name" value="AP2/ERF_dom_sf"/>
</dbReference>
<comment type="subcellular location">
    <subcellularLocation>
        <location evidence="1">Nucleus</location>
    </subcellularLocation>
</comment>
<dbReference type="GO" id="GO:0003677">
    <property type="term" value="F:DNA binding"/>
    <property type="evidence" value="ECO:0007669"/>
    <property type="project" value="UniProtKB-KW"/>
</dbReference>
<evidence type="ECO:0000259" key="8">
    <source>
        <dbReference type="PROSITE" id="PS51032"/>
    </source>
</evidence>
<dbReference type="PRINTS" id="PR00367">
    <property type="entry name" value="ETHRSPELEMNT"/>
</dbReference>
<dbReference type="FunFam" id="3.30.730.10:FF:000001">
    <property type="entry name" value="Ethylene-responsive transcription factor 2"/>
    <property type="match status" value="1"/>
</dbReference>
<evidence type="ECO:0000256" key="6">
    <source>
        <dbReference type="ARBA" id="ARBA00024343"/>
    </source>
</evidence>
<dbReference type="GO" id="GO:0009873">
    <property type="term" value="P:ethylene-activated signaling pathway"/>
    <property type="evidence" value="ECO:0007669"/>
    <property type="project" value="InterPro"/>
</dbReference>
<dbReference type="SMART" id="SM00380">
    <property type="entry name" value="AP2"/>
    <property type="match status" value="1"/>
</dbReference>
<keyword evidence="4" id="KW-0804">Transcription</keyword>
<evidence type="ECO:0000256" key="4">
    <source>
        <dbReference type="ARBA" id="ARBA00023163"/>
    </source>
</evidence>
<dbReference type="Pfam" id="PF00847">
    <property type="entry name" value="AP2"/>
    <property type="match status" value="1"/>
</dbReference>
<dbReference type="GO" id="GO:0005634">
    <property type="term" value="C:nucleus"/>
    <property type="evidence" value="ECO:0007669"/>
    <property type="project" value="UniProtKB-SubCell"/>
</dbReference>
<reference evidence="9 10" key="1">
    <citation type="journal article" date="2020" name="bioRxiv">
        <title>Sequence and annotation of 42 cannabis genomes reveals extensive copy number variation in cannabinoid synthesis and pathogen resistance genes.</title>
        <authorList>
            <person name="Mckernan K.J."/>
            <person name="Helbert Y."/>
            <person name="Kane L.T."/>
            <person name="Ebling H."/>
            <person name="Zhang L."/>
            <person name="Liu B."/>
            <person name="Eaton Z."/>
            <person name="Mclaughlin S."/>
            <person name="Kingan S."/>
            <person name="Baybayan P."/>
            <person name="Concepcion G."/>
            <person name="Jordan M."/>
            <person name="Riva A."/>
            <person name="Barbazuk W."/>
            <person name="Harkins T."/>
        </authorList>
    </citation>
    <scope>NUCLEOTIDE SEQUENCE [LARGE SCALE GENOMIC DNA]</scope>
    <source>
        <strain evidence="10">cv. Jamaican Lion 4</strain>
        <tissue evidence="9">Leaf</tissue>
    </source>
</reference>
<evidence type="ECO:0000313" key="10">
    <source>
        <dbReference type="Proteomes" id="UP000525078"/>
    </source>
</evidence>
<keyword evidence="3" id="KW-0238">DNA-binding</keyword>
<dbReference type="Proteomes" id="UP000525078">
    <property type="component" value="Unassembled WGS sequence"/>
</dbReference>
<feature type="region of interest" description="Disordered" evidence="7">
    <location>
        <begin position="247"/>
        <end position="296"/>
    </location>
</feature>
<evidence type="ECO:0000256" key="3">
    <source>
        <dbReference type="ARBA" id="ARBA00023125"/>
    </source>
</evidence>
<dbReference type="AlphaFoldDB" id="A0A7J6FN39"/>
<gene>
    <name evidence="9" type="ORF">F8388_000264</name>
</gene>
<proteinExistence type="inferred from homology"/>
<dbReference type="PANTHER" id="PTHR31190:SF476">
    <property type="entry name" value="ETHYLENE-RESPONSIVE TRANSCRIPTION FACTOR 1"/>
    <property type="match status" value="1"/>
</dbReference>
<dbReference type="InterPro" id="IPR016177">
    <property type="entry name" value="DNA-bd_dom_sf"/>
</dbReference>
<feature type="domain" description="AP2/ERF" evidence="8">
    <location>
        <begin position="188"/>
        <end position="246"/>
    </location>
</feature>
<dbReference type="PANTHER" id="PTHR31190">
    <property type="entry name" value="DNA-BINDING DOMAIN"/>
    <property type="match status" value="1"/>
</dbReference>